<accession>A0ABT1HYK3</accession>
<keyword evidence="5" id="KW-1185">Reference proteome</keyword>
<dbReference type="RefSeq" id="WP_253671439.1">
    <property type="nucleotide sequence ID" value="NZ_JAMTCP010000029.1"/>
</dbReference>
<keyword evidence="2" id="KW-0472">Membrane</keyword>
<dbReference type="InterPro" id="IPR027381">
    <property type="entry name" value="LytR/CpsA/Psr_C"/>
</dbReference>
<protein>
    <submittedName>
        <fullName evidence="4">LytR cell envelope-related transcriptional attenuator</fullName>
    </submittedName>
</protein>
<feature type="region of interest" description="Disordered" evidence="1">
    <location>
        <begin position="44"/>
        <end position="156"/>
    </location>
</feature>
<reference evidence="4 5" key="1">
    <citation type="submission" date="2022-06" db="EMBL/GenBank/DDBJ databases">
        <title>Genomic Encyclopedia of Archaeal and Bacterial Type Strains, Phase II (KMG-II): from individual species to whole genera.</title>
        <authorList>
            <person name="Goeker M."/>
        </authorList>
    </citation>
    <scope>NUCLEOTIDE SEQUENCE [LARGE SCALE GENOMIC DNA]</scope>
    <source>
        <strain evidence="4 5">DSM 40477</strain>
    </source>
</reference>
<dbReference type="EMBL" id="JAMTCP010000029">
    <property type="protein sequence ID" value="MCP2260588.1"/>
    <property type="molecule type" value="Genomic_DNA"/>
</dbReference>
<evidence type="ECO:0000256" key="2">
    <source>
        <dbReference type="SAM" id="Phobius"/>
    </source>
</evidence>
<dbReference type="Proteomes" id="UP001205311">
    <property type="component" value="Unassembled WGS sequence"/>
</dbReference>
<organism evidence="4 5">
    <name type="scientific">Streptoalloteichus tenebrarius (strain ATCC 17920 / DSM 40477 / JCM 4838 / CBS 697.72 / NBRC 16177 / NCIMB 11028 / NRRL B-12390 / A12253. 1 / ISP 5477)</name>
    <name type="common">Streptomyces tenebrarius</name>
    <dbReference type="NCBI Taxonomy" id="1933"/>
    <lineage>
        <taxon>Bacteria</taxon>
        <taxon>Bacillati</taxon>
        <taxon>Actinomycetota</taxon>
        <taxon>Actinomycetes</taxon>
        <taxon>Pseudonocardiales</taxon>
        <taxon>Pseudonocardiaceae</taxon>
        <taxon>Streptoalloteichus</taxon>
    </lineage>
</organism>
<evidence type="ECO:0000259" key="3">
    <source>
        <dbReference type="Pfam" id="PF13399"/>
    </source>
</evidence>
<feature type="transmembrane region" description="Helical" evidence="2">
    <location>
        <begin position="12"/>
        <end position="33"/>
    </location>
</feature>
<evidence type="ECO:0000313" key="5">
    <source>
        <dbReference type="Proteomes" id="UP001205311"/>
    </source>
</evidence>
<feature type="compositionally biased region" description="Gly residues" evidence="1">
    <location>
        <begin position="123"/>
        <end position="143"/>
    </location>
</feature>
<evidence type="ECO:0000256" key="1">
    <source>
        <dbReference type="SAM" id="MobiDB-lite"/>
    </source>
</evidence>
<keyword evidence="2" id="KW-0812">Transmembrane</keyword>
<evidence type="ECO:0000313" key="4">
    <source>
        <dbReference type="EMBL" id="MCP2260588.1"/>
    </source>
</evidence>
<feature type="domain" description="LytR/CpsA/Psr regulator C-terminal" evidence="3">
    <location>
        <begin position="155"/>
        <end position="243"/>
    </location>
</feature>
<name>A0ABT1HYK3_STRSD</name>
<dbReference type="Gene3D" id="3.30.70.2390">
    <property type="match status" value="1"/>
</dbReference>
<feature type="compositionally biased region" description="Low complexity" evidence="1">
    <location>
        <begin position="46"/>
        <end position="79"/>
    </location>
</feature>
<keyword evidence="2" id="KW-1133">Transmembrane helix</keyword>
<proteinExistence type="predicted"/>
<dbReference type="Pfam" id="PF13399">
    <property type="entry name" value="LytR_C"/>
    <property type="match status" value="1"/>
</dbReference>
<sequence>MSSLEPSPSSRPLRLAAFILLGISAVAMTFGIVSLTTGDNTTGGQAISSGTAGPSPSAGASTAPRTSGGAASSAPNGQGAVPGTGGTAPGSPSGDAQGGTNAPAPGNGDQGQSHGTGDQGQNSGTGNGNGGVPGQSPAGGGQVQQGADRGTPRPTLRVYNNSTIERLAARAASEFRAAGWQVDEVGNYPGGVIPTTTVYYRPGTAEQAAAEELGRQFGIRVEPRFDGIADASPGLIVIVTNDYRGPVGGAGK</sequence>
<comment type="caution">
    <text evidence="4">The sequence shown here is derived from an EMBL/GenBank/DDBJ whole genome shotgun (WGS) entry which is preliminary data.</text>
</comment>
<gene>
    <name evidence="4" type="ORF">LX15_004307</name>
</gene>